<proteinExistence type="predicted"/>
<accession>A0A4R0NGA6</accession>
<evidence type="ECO:0000313" key="4">
    <source>
        <dbReference type="Proteomes" id="UP000291117"/>
    </source>
</evidence>
<dbReference type="EMBL" id="SWDX01000002">
    <property type="protein sequence ID" value="TKC63690.1"/>
    <property type="molecule type" value="Genomic_DNA"/>
</dbReference>
<gene>
    <name evidence="2" type="ORF">EZ444_01970</name>
    <name evidence="3" type="ORF">FBD94_04890</name>
</gene>
<dbReference type="OrthoDB" id="9766256at2"/>
<evidence type="ECO:0000313" key="3">
    <source>
        <dbReference type="EMBL" id="TKC63690.1"/>
    </source>
</evidence>
<accession>A0A4U1GL27</accession>
<name>A0A4U1GL27_9SPHI</name>
<dbReference type="Proteomes" id="UP000291117">
    <property type="component" value="Unassembled WGS sequence"/>
</dbReference>
<keyword evidence="3" id="KW-0449">Lipoprotein</keyword>
<organism evidence="3 5">
    <name type="scientific">Pedobacter hiemivivus</name>
    <dbReference type="NCBI Taxonomy" id="2530454"/>
    <lineage>
        <taxon>Bacteria</taxon>
        <taxon>Pseudomonadati</taxon>
        <taxon>Bacteroidota</taxon>
        <taxon>Sphingobacteriia</taxon>
        <taxon>Sphingobacteriales</taxon>
        <taxon>Sphingobacteriaceae</taxon>
        <taxon>Pedobacter</taxon>
    </lineage>
</organism>
<dbReference type="EMBL" id="SJSM01000001">
    <property type="protein sequence ID" value="TCC99465.1"/>
    <property type="molecule type" value="Genomic_DNA"/>
</dbReference>
<evidence type="ECO:0000313" key="5">
    <source>
        <dbReference type="Proteomes" id="UP000309594"/>
    </source>
</evidence>
<sequence>MKRYFNFTLIAAILLTFLSQSSCKKGWLDVNYNPQQLTDNVVTPDLLLPPLLLECAALPPDFEILSMWLGYWAAPTLGTNQSLTNYTDVVTGSIASSSVPILEQKSADLGQEFYLGIAKVVRALMWSRCVDKLNFVPYTEAYNPAILHPKYDNGQPIYDDLIKQLTEASGLIKNADVTKNLKITISDIMFHGDKTKWLQFINTLKLRLLIHQANRPDRAAYIAAEIQVIKDQGSGFLPMGVEGAVNPGWIISTAVNPYFGLYSSHNIRGGARGDIYTGITSPDMAHANEYGLNMLKSDNDPRIGFIYSSTDNVKPASGAEPFPQPAPSNFRGSRFGLSFSSFQYPYQNRVYLSAVGGSRNIDVVTPASSGIIKGNNMDSWIITSVENAFLQAEAVFRGWLPGDAEQAYQTAIKASFRWLNLGGNAATPALSDAVFNAWYSSQVNNQRVNWTTAPDKYKLIMYQKYIGLNGIDPIETWTDYRRNGRFPDVPVSADPTRIANTVPIRFMYTPREILTNMVEIKKLGEINAFTDKIWWMP</sequence>
<dbReference type="Pfam" id="PF12771">
    <property type="entry name" value="SusD-like_2"/>
    <property type="match status" value="1"/>
</dbReference>
<keyword evidence="4" id="KW-1185">Reference proteome</keyword>
<comment type="caution">
    <text evidence="3">The sequence shown here is derived from an EMBL/GenBank/DDBJ whole genome shotgun (WGS) entry which is preliminary data.</text>
</comment>
<evidence type="ECO:0000256" key="1">
    <source>
        <dbReference type="SAM" id="SignalP"/>
    </source>
</evidence>
<dbReference type="Proteomes" id="UP000309594">
    <property type="component" value="Unassembled WGS sequence"/>
</dbReference>
<keyword evidence="1" id="KW-0732">Signal</keyword>
<dbReference type="InterPro" id="IPR041662">
    <property type="entry name" value="SusD-like_2"/>
</dbReference>
<dbReference type="AlphaFoldDB" id="A0A4U1GL27"/>
<dbReference type="SUPFAM" id="SSF48452">
    <property type="entry name" value="TPR-like"/>
    <property type="match status" value="1"/>
</dbReference>
<dbReference type="RefSeq" id="WP_131606699.1">
    <property type="nucleotide sequence ID" value="NZ_SJSM01000001.1"/>
</dbReference>
<dbReference type="Gene3D" id="1.25.40.390">
    <property type="match status" value="1"/>
</dbReference>
<feature type="chain" id="PRO_5040684138" evidence="1">
    <location>
        <begin position="25"/>
        <end position="537"/>
    </location>
</feature>
<protein>
    <submittedName>
        <fullName evidence="3">SusD/RagB family nutrient-binding outer membrane lipoprotein</fullName>
    </submittedName>
</protein>
<reference evidence="3 5" key="2">
    <citation type="submission" date="2019-04" db="EMBL/GenBank/DDBJ databases">
        <title>Pedobacter sp. RP-1-16 sp. nov., isolated from Arctic soil.</title>
        <authorList>
            <person name="Dahal R.H."/>
            <person name="Kim D.-U."/>
        </authorList>
    </citation>
    <scope>NUCLEOTIDE SEQUENCE [LARGE SCALE GENOMIC DNA]</scope>
    <source>
        <strain evidence="3 5">RP-1-16</strain>
    </source>
</reference>
<dbReference type="InterPro" id="IPR011990">
    <property type="entry name" value="TPR-like_helical_dom_sf"/>
</dbReference>
<evidence type="ECO:0000313" key="2">
    <source>
        <dbReference type="EMBL" id="TCC99465.1"/>
    </source>
</evidence>
<reference evidence="2 4" key="1">
    <citation type="submission" date="2019-02" db="EMBL/GenBank/DDBJ databases">
        <title>Pedobacter sp. RP-3-8 sp. nov., isolated from Arctic soil.</title>
        <authorList>
            <person name="Dahal R.H."/>
        </authorList>
    </citation>
    <scope>NUCLEOTIDE SEQUENCE [LARGE SCALE GENOMIC DNA]</scope>
    <source>
        <strain evidence="2 4">RP-3-8</strain>
    </source>
</reference>
<feature type="signal peptide" evidence="1">
    <location>
        <begin position="1"/>
        <end position="24"/>
    </location>
</feature>